<evidence type="ECO:0000256" key="1">
    <source>
        <dbReference type="SAM" id="Phobius"/>
    </source>
</evidence>
<protein>
    <recommendedName>
        <fullName evidence="4">Glycerophosphoryl diester phosphodiesterase membrane domain-containing protein</fullName>
    </recommendedName>
</protein>
<feature type="transmembrane region" description="Helical" evidence="1">
    <location>
        <begin position="136"/>
        <end position="156"/>
    </location>
</feature>
<keyword evidence="1" id="KW-1133">Transmembrane helix</keyword>
<evidence type="ECO:0000313" key="2">
    <source>
        <dbReference type="EMBL" id="AUP78736.1"/>
    </source>
</evidence>
<evidence type="ECO:0000313" key="3">
    <source>
        <dbReference type="Proteomes" id="UP000235826"/>
    </source>
</evidence>
<keyword evidence="1" id="KW-0472">Membrane</keyword>
<keyword evidence="3" id="KW-1185">Reference proteome</keyword>
<sequence>MNTVNRLAEKIEKAKALDFGNILNESIELFKKTWLQGVLLQLFTLIIMMPLIIILFLPLIGLIIAQQESGYSGSEALSGFFAGMSILYILFIFVGIFVLGAVSVALNAAFFRIIYKLDYNETVTTSDFFYFVKGKHLSKIFVLMLASFGIAILAMMLCYLPIFYVMIPLSYFSIVYTFNPELSVGEIVKTSFKIGNKKWLLTFGTMFVASTLAQLVGLLLCGIGFLVTAPFVYHPMYLIYKNVIGFKETDPIEEIGLLPE</sequence>
<dbReference type="KEGG" id="fek:C1H87_08505"/>
<accession>A0A2K9PNX3</accession>
<evidence type="ECO:0008006" key="4">
    <source>
        <dbReference type="Google" id="ProtNLM"/>
    </source>
</evidence>
<feature type="transmembrane region" description="Helical" evidence="1">
    <location>
        <begin position="85"/>
        <end position="115"/>
    </location>
</feature>
<dbReference type="RefSeq" id="WP_102755391.1">
    <property type="nucleotide sequence ID" value="NZ_CP025791.1"/>
</dbReference>
<feature type="transmembrane region" description="Helical" evidence="1">
    <location>
        <begin position="200"/>
        <end position="233"/>
    </location>
</feature>
<dbReference type="EMBL" id="CP025791">
    <property type="protein sequence ID" value="AUP78736.1"/>
    <property type="molecule type" value="Genomic_DNA"/>
</dbReference>
<dbReference type="OrthoDB" id="1365379at2"/>
<organism evidence="2 3">
    <name type="scientific">Flavivirga eckloniae</name>
    <dbReference type="NCBI Taxonomy" id="1803846"/>
    <lineage>
        <taxon>Bacteria</taxon>
        <taxon>Pseudomonadati</taxon>
        <taxon>Bacteroidota</taxon>
        <taxon>Flavobacteriia</taxon>
        <taxon>Flavobacteriales</taxon>
        <taxon>Flavobacteriaceae</taxon>
        <taxon>Flavivirga</taxon>
    </lineage>
</organism>
<feature type="transmembrane region" description="Helical" evidence="1">
    <location>
        <begin position="38"/>
        <end position="65"/>
    </location>
</feature>
<name>A0A2K9PNX3_9FLAO</name>
<dbReference type="AlphaFoldDB" id="A0A2K9PNX3"/>
<dbReference type="Proteomes" id="UP000235826">
    <property type="component" value="Chromosome"/>
</dbReference>
<proteinExistence type="predicted"/>
<gene>
    <name evidence="2" type="ORF">C1H87_08505</name>
</gene>
<keyword evidence="1" id="KW-0812">Transmembrane</keyword>
<reference evidence="2 3" key="1">
    <citation type="submission" date="2018-01" db="EMBL/GenBank/DDBJ databases">
        <title>Complete genome sequence of Flavivirga eckloniae ECD14 isolated from seaweed Ecklonia cava.</title>
        <authorList>
            <person name="Lee J.H."/>
            <person name="Baik K.S."/>
            <person name="Seong C.N."/>
        </authorList>
    </citation>
    <scope>NUCLEOTIDE SEQUENCE [LARGE SCALE GENOMIC DNA]</scope>
    <source>
        <strain evidence="2 3">ECD14</strain>
    </source>
</reference>